<dbReference type="RefSeq" id="WP_284916094.1">
    <property type="nucleotide sequence ID" value="NZ_CP126980.1"/>
</dbReference>
<evidence type="ECO:0000256" key="3">
    <source>
        <dbReference type="ARBA" id="ARBA00023002"/>
    </source>
</evidence>
<comment type="similarity">
    <text evidence="1 4">Belongs to the ketopantoate reductase family.</text>
</comment>
<evidence type="ECO:0000256" key="1">
    <source>
        <dbReference type="ARBA" id="ARBA00007870"/>
    </source>
</evidence>
<dbReference type="Gene3D" id="1.10.1040.10">
    <property type="entry name" value="N-(1-d-carboxylethyl)-l-norvaline Dehydrogenase, domain 2"/>
    <property type="match status" value="1"/>
</dbReference>
<dbReference type="Pfam" id="PF08546">
    <property type="entry name" value="ApbA_C"/>
    <property type="match status" value="1"/>
</dbReference>
<evidence type="ECO:0000256" key="4">
    <source>
        <dbReference type="RuleBase" id="RU362068"/>
    </source>
</evidence>
<accession>A0ABY8WAG2</accession>
<evidence type="ECO:0000313" key="8">
    <source>
        <dbReference type="Proteomes" id="UP001240150"/>
    </source>
</evidence>
<dbReference type="EC" id="1.1.1.169" evidence="4"/>
<dbReference type="InterPro" id="IPR008927">
    <property type="entry name" value="6-PGluconate_DH-like_C_sf"/>
</dbReference>
<dbReference type="InterPro" id="IPR003710">
    <property type="entry name" value="ApbA"/>
</dbReference>
<dbReference type="PANTHER" id="PTHR21708:SF26">
    <property type="entry name" value="2-DEHYDROPANTOATE 2-REDUCTASE"/>
    <property type="match status" value="1"/>
</dbReference>
<dbReference type="Pfam" id="PF02558">
    <property type="entry name" value="ApbA"/>
    <property type="match status" value="1"/>
</dbReference>
<name>A0ABY8WAG2_9ACTN</name>
<feature type="domain" description="Ketopantoate reductase C-terminal" evidence="6">
    <location>
        <begin position="176"/>
        <end position="294"/>
    </location>
</feature>
<dbReference type="Proteomes" id="UP001240150">
    <property type="component" value="Chromosome"/>
</dbReference>
<dbReference type="InterPro" id="IPR013332">
    <property type="entry name" value="KPR_N"/>
</dbReference>
<dbReference type="SUPFAM" id="SSF51735">
    <property type="entry name" value="NAD(P)-binding Rossmann-fold domains"/>
    <property type="match status" value="1"/>
</dbReference>
<dbReference type="PANTHER" id="PTHR21708">
    <property type="entry name" value="PROBABLE 2-DEHYDROPANTOATE 2-REDUCTASE"/>
    <property type="match status" value="1"/>
</dbReference>
<sequence>MRILVVGAGATGGYFGGRLAQAGRDVTFLVREGRAARLAERGLRITAPSGETRLTPHTITTVDGTYDLVLVAVKSYALDAVIAALGPAVGDRTVLVPLLNGMRHLDALTGAFGAGHVWGGLCMIHGTLDEHGDVVQMSGLHRLVFGPLDGGADDRLDEVTAALGDAGFDSRASRHIRAEMWEKWVLLATIGAATTLLRGSIGAINAAPGGPEFNRAVTAESVSVATAAGFPPRPQFLSVLADTMASAEPTTSSMYRDLVAGQPVEADAIVGDLVAEAARHGVPVPLLSAAYAGLSIYQSGRGD</sequence>
<dbReference type="Gene3D" id="3.40.50.720">
    <property type="entry name" value="NAD(P)-binding Rossmann-like Domain"/>
    <property type="match status" value="1"/>
</dbReference>
<dbReference type="SUPFAM" id="SSF48179">
    <property type="entry name" value="6-phosphogluconate dehydrogenase C-terminal domain-like"/>
    <property type="match status" value="1"/>
</dbReference>
<keyword evidence="8" id="KW-1185">Reference proteome</keyword>
<dbReference type="EMBL" id="CP126980">
    <property type="protein sequence ID" value="WIM94849.1"/>
    <property type="molecule type" value="Genomic_DNA"/>
</dbReference>
<gene>
    <name evidence="7" type="ORF">ACTOB_006906</name>
</gene>
<evidence type="ECO:0000259" key="6">
    <source>
        <dbReference type="Pfam" id="PF08546"/>
    </source>
</evidence>
<evidence type="ECO:0000256" key="2">
    <source>
        <dbReference type="ARBA" id="ARBA00022857"/>
    </source>
</evidence>
<keyword evidence="2 4" id="KW-0521">NADP</keyword>
<comment type="pathway">
    <text evidence="4">Cofactor biosynthesis; (R)-pantothenate biosynthesis; (R)-pantoate from 3-methyl-2-oxobutanoate: step 2/2.</text>
</comment>
<feature type="domain" description="Ketopantoate reductase N-terminal" evidence="5">
    <location>
        <begin position="3"/>
        <end position="149"/>
    </location>
</feature>
<keyword evidence="4" id="KW-0566">Pantothenate biosynthesis</keyword>
<comment type="catalytic activity">
    <reaction evidence="4">
        <text>(R)-pantoate + NADP(+) = 2-dehydropantoate + NADPH + H(+)</text>
        <dbReference type="Rhea" id="RHEA:16233"/>
        <dbReference type="ChEBI" id="CHEBI:11561"/>
        <dbReference type="ChEBI" id="CHEBI:15378"/>
        <dbReference type="ChEBI" id="CHEBI:15980"/>
        <dbReference type="ChEBI" id="CHEBI:57783"/>
        <dbReference type="ChEBI" id="CHEBI:58349"/>
        <dbReference type="EC" id="1.1.1.169"/>
    </reaction>
</comment>
<dbReference type="InterPro" id="IPR051402">
    <property type="entry name" value="KPR-Related"/>
</dbReference>
<organism evidence="7 8">
    <name type="scientific">Actinoplanes oblitus</name>
    <dbReference type="NCBI Taxonomy" id="3040509"/>
    <lineage>
        <taxon>Bacteria</taxon>
        <taxon>Bacillati</taxon>
        <taxon>Actinomycetota</taxon>
        <taxon>Actinomycetes</taxon>
        <taxon>Micromonosporales</taxon>
        <taxon>Micromonosporaceae</taxon>
        <taxon>Actinoplanes</taxon>
    </lineage>
</organism>
<dbReference type="InterPro" id="IPR013328">
    <property type="entry name" value="6PGD_dom2"/>
</dbReference>
<reference evidence="7 8" key="1">
    <citation type="submission" date="2023-06" db="EMBL/GenBank/DDBJ databases">
        <authorList>
            <person name="Yushchuk O."/>
            <person name="Binda E."/>
            <person name="Ruckert-Reed C."/>
            <person name="Fedorenko V."/>
            <person name="Kalinowski J."/>
            <person name="Marinelli F."/>
        </authorList>
    </citation>
    <scope>NUCLEOTIDE SEQUENCE [LARGE SCALE GENOMIC DNA]</scope>
    <source>
        <strain evidence="7 8">NRRL 3884</strain>
    </source>
</reference>
<evidence type="ECO:0000259" key="5">
    <source>
        <dbReference type="Pfam" id="PF02558"/>
    </source>
</evidence>
<keyword evidence="3 4" id="KW-0560">Oxidoreductase</keyword>
<dbReference type="InterPro" id="IPR036291">
    <property type="entry name" value="NAD(P)-bd_dom_sf"/>
</dbReference>
<evidence type="ECO:0000313" key="7">
    <source>
        <dbReference type="EMBL" id="WIM94849.1"/>
    </source>
</evidence>
<protein>
    <recommendedName>
        <fullName evidence="4">2-dehydropantoate 2-reductase</fullName>
        <ecNumber evidence="4">1.1.1.169</ecNumber>
    </recommendedName>
    <alternativeName>
        <fullName evidence="4">Ketopantoate reductase</fullName>
    </alternativeName>
</protein>
<dbReference type="InterPro" id="IPR013752">
    <property type="entry name" value="KPA_reductase"/>
</dbReference>
<dbReference type="NCBIfam" id="TIGR00745">
    <property type="entry name" value="apbA_panE"/>
    <property type="match status" value="1"/>
</dbReference>
<proteinExistence type="inferred from homology"/>
<comment type="function">
    <text evidence="4">Catalyzes the NADPH-dependent reduction of ketopantoate into pantoic acid.</text>
</comment>